<name>W9XKF0_9EURO</name>
<dbReference type="Pfam" id="PF00651">
    <property type="entry name" value="BTB"/>
    <property type="match status" value="1"/>
</dbReference>
<sequence>MATLRELFTTAEGCDLIIICQGEFFFVHKAVIGPQSAVLKTEACNSSFLNGEAYLVDDDVPLTVFRKILAFLYCGDISGFPELLRPAGPQWLPPPLEYFARTFPHTDRFLRTVIGKPIAKTDNGLPSAELDMISNTRKWSVLTEKQRVMKDLYDEKSCNSPTEVSQELDIFAAAQQLKITSLEALAMKKVLAWFEKELQLGRPLSEDLHKIADLVLRKEKAFVKPFFSLYAKFFPALGMDLSLSRLMKDLDRTTFDLFAQLHPNWITERNRLNETNEQNRQRAKALEGEIELLKGQCTSSENTYKKDMETVKEALKTAQVNEIASAAKAELLERLNKSLQMDLLMAKVSNLKTKESNLPKADNQPKIDTAAEDAEKLKKQLIDVQLALKQHKADHQKLKNALKKEKEKLKDQLDDLKYAFKQFVADVNESGRCAGCKREWNFTLGHDHYTAINISCKLCRKDAWYY</sequence>
<gene>
    <name evidence="3" type="ORF">A1O3_07275</name>
</gene>
<reference evidence="3 4" key="1">
    <citation type="submission" date="2013-03" db="EMBL/GenBank/DDBJ databases">
        <title>The Genome Sequence of Capronia epimyces CBS 606.96.</title>
        <authorList>
            <consortium name="The Broad Institute Genomics Platform"/>
            <person name="Cuomo C."/>
            <person name="de Hoog S."/>
            <person name="Gorbushina A."/>
            <person name="Walker B."/>
            <person name="Young S.K."/>
            <person name="Zeng Q."/>
            <person name="Gargeya S."/>
            <person name="Fitzgerald M."/>
            <person name="Haas B."/>
            <person name="Abouelleil A."/>
            <person name="Allen A.W."/>
            <person name="Alvarado L."/>
            <person name="Arachchi H.M."/>
            <person name="Berlin A.M."/>
            <person name="Chapman S.B."/>
            <person name="Gainer-Dewar J."/>
            <person name="Goldberg J."/>
            <person name="Griggs A."/>
            <person name="Gujja S."/>
            <person name="Hansen M."/>
            <person name="Howarth C."/>
            <person name="Imamovic A."/>
            <person name="Ireland A."/>
            <person name="Larimer J."/>
            <person name="McCowan C."/>
            <person name="Murphy C."/>
            <person name="Pearson M."/>
            <person name="Poon T.W."/>
            <person name="Priest M."/>
            <person name="Roberts A."/>
            <person name="Saif S."/>
            <person name="Shea T."/>
            <person name="Sisk P."/>
            <person name="Sykes S."/>
            <person name="Wortman J."/>
            <person name="Nusbaum C."/>
            <person name="Birren B."/>
        </authorList>
    </citation>
    <scope>NUCLEOTIDE SEQUENCE [LARGE SCALE GENOMIC DNA]</scope>
    <source>
        <strain evidence="3 4">CBS 606.96</strain>
    </source>
</reference>
<evidence type="ECO:0000256" key="1">
    <source>
        <dbReference type="SAM" id="Coils"/>
    </source>
</evidence>
<dbReference type="STRING" id="1182542.W9XKF0"/>
<feature type="domain" description="BTB" evidence="2">
    <location>
        <begin position="14"/>
        <end position="78"/>
    </location>
</feature>
<organism evidence="3 4">
    <name type="scientific">Capronia epimyces CBS 606.96</name>
    <dbReference type="NCBI Taxonomy" id="1182542"/>
    <lineage>
        <taxon>Eukaryota</taxon>
        <taxon>Fungi</taxon>
        <taxon>Dikarya</taxon>
        <taxon>Ascomycota</taxon>
        <taxon>Pezizomycotina</taxon>
        <taxon>Eurotiomycetes</taxon>
        <taxon>Chaetothyriomycetidae</taxon>
        <taxon>Chaetothyriales</taxon>
        <taxon>Herpotrichiellaceae</taxon>
        <taxon>Capronia</taxon>
    </lineage>
</organism>
<dbReference type="AlphaFoldDB" id="W9XKF0"/>
<accession>W9XKF0</accession>
<dbReference type="SUPFAM" id="SSF54695">
    <property type="entry name" value="POZ domain"/>
    <property type="match status" value="1"/>
</dbReference>
<evidence type="ECO:0000313" key="3">
    <source>
        <dbReference type="EMBL" id="EXJ80987.1"/>
    </source>
</evidence>
<dbReference type="OrthoDB" id="6359816at2759"/>
<dbReference type="CDD" id="cd18186">
    <property type="entry name" value="BTB_POZ_ZBTB_KLHL-like"/>
    <property type="match status" value="1"/>
</dbReference>
<evidence type="ECO:0000259" key="2">
    <source>
        <dbReference type="PROSITE" id="PS50097"/>
    </source>
</evidence>
<dbReference type="Proteomes" id="UP000019478">
    <property type="component" value="Unassembled WGS sequence"/>
</dbReference>
<dbReference type="PROSITE" id="PS50097">
    <property type="entry name" value="BTB"/>
    <property type="match status" value="1"/>
</dbReference>
<feature type="coiled-coil region" evidence="1">
    <location>
        <begin position="269"/>
        <end position="303"/>
    </location>
</feature>
<dbReference type="InterPro" id="IPR011333">
    <property type="entry name" value="SKP1/BTB/POZ_sf"/>
</dbReference>
<comment type="caution">
    <text evidence="3">The sequence shown here is derived from an EMBL/GenBank/DDBJ whole genome shotgun (WGS) entry which is preliminary data.</text>
</comment>
<dbReference type="HOGENOM" id="CLU_569905_0_0_1"/>
<dbReference type="GeneID" id="19171375"/>
<keyword evidence="1" id="KW-0175">Coiled coil</keyword>
<dbReference type="Gene3D" id="3.30.710.10">
    <property type="entry name" value="Potassium Channel Kv1.1, Chain A"/>
    <property type="match status" value="1"/>
</dbReference>
<dbReference type="InterPro" id="IPR000210">
    <property type="entry name" value="BTB/POZ_dom"/>
</dbReference>
<evidence type="ECO:0000313" key="4">
    <source>
        <dbReference type="Proteomes" id="UP000019478"/>
    </source>
</evidence>
<keyword evidence="4" id="KW-1185">Reference proteome</keyword>
<feature type="coiled-coil region" evidence="1">
    <location>
        <begin position="367"/>
        <end position="419"/>
    </location>
</feature>
<proteinExistence type="predicted"/>
<protein>
    <recommendedName>
        <fullName evidence="2">BTB domain-containing protein</fullName>
    </recommendedName>
</protein>
<dbReference type="RefSeq" id="XP_007735575.1">
    <property type="nucleotide sequence ID" value="XM_007737385.1"/>
</dbReference>
<dbReference type="EMBL" id="AMGY01000006">
    <property type="protein sequence ID" value="EXJ80987.1"/>
    <property type="molecule type" value="Genomic_DNA"/>
</dbReference>